<evidence type="ECO:0000313" key="2">
    <source>
        <dbReference type="EMBL" id="MFC5832176.1"/>
    </source>
</evidence>
<keyword evidence="3" id="KW-1185">Reference proteome</keyword>
<feature type="coiled-coil region" evidence="1">
    <location>
        <begin position="27"/>
        <end position="61"/>
    </location>
</feature>
<name>A0ABW1D504_9ACTN</name>
<comment type="caution">
    <text evidence="2">The sequence shown here is derived from an EMBL/GenBank/DDBJ whole genome shotgun (WGS) entry which is preliminary data.</text>
</comment>
<organism evidence="2 3">
    <name type="scientific">Nonomuraea insulae</name>
    <dbReference type="NCBI Taxonomy" id="1616787"/>
    <lineage>
        <taxon>Bacteria</taxon>
        <taxon>Bacillati</taxon>
        <taxon>Actinomycetota</taxon>
        <taxon>Actinomycetes</taxon>
        <taxon>Streptosporangiales</taxon>
        <taxon>Streptosporangiaceae</taxon>
        <taxon>Nonomuraea</taxon>
    </lineage>
</organism>
<accession>A0ABW1D504</accession>
<proteinExistence type="predicted"/>
<protein>
    <submittedName>
        <fullName evidence="2">Uncharacterized protein</fullName>
    </submittedName>
</protein>
<dbReference type="RefSeq" id="WP_379521629.1">
    <property type="nucleotide sequence ID" value="NZ_JBHSPA010000073.1"/>
</dbReference>
<gene>
    <name evidence="2" type="ORF">ACFPZ3_50720</name>
</gene>
<dbReference type="EMBL" id="JBHSPA010000073">
    <property type="protein sequence ID" value="MFC5832176.1"/>
    <property type="molecule type" value="Genomic_DNA"/>
</dbReference>
<sequence>MDVRAEILDLKLRVEDLETTAEQSAGLDRQEDLLREIVDRSRKLQAEIAAVKAQLAHAQVEIREEFSAVGTEVAGVRRDVSGRPVAGGAEKLDIREEIAVEFGAIRSEIEHEFNFLRSEVLDLGIKLERLLQRTPADDL</sequence>
<reference evidence="3" key="1">
    <citation type="journal article" date="2019" name="Int. J. Syst. Evol. Microbiol.">
        <title>The Global Catalogue of Microorganisms (GCM) 10K type strain sequencing project: providing services to taxonomists for standard genome sequencing and annotation.</title>
        <authorList>
            <consortium name="The Broad Institute Genomics Platform"/>
            <consortium name="The Broad Institute Genome Sequencing Center for Infectious Disease"/>
            <person name="Wu L."/>
            <person name="Ma J."/>
        </authorList>
    </citation>
    <scope>NUCLEOTIDE SEQUENCE [LARGE SCALE GENOMIC DNA]</scope>
    <source>
        <strain evidence="3">CCUG 53903</strain>
    </source>
</reference>
<dbReference type="Proteomes" id="UP001596058">
    <property type="component" value="Unassembled WGS sequence"/>
</dbReference>
<evidence type="ECO:0000313" key="3">
    <source>
        <dbReference type="Proteomes" id="UP001596058"/>
    </source>
</evidence>
<evidence type="ECO:0000256" key="1">
    <source>
        <dbReference type="SAM" id="Coils"/>
    </source>
</evidence>
<keyword evidence="1" id="KW-0175">Coiled coil</keyword>
<dbReference type="Gene3D" id="1.20.58.130">
    <property type="match status" value="1"/>
</dbReference>